<keyword evidence="3" id="KW-0464">Manganese</keyword>
<feature type="domain" description="Cupin type-1" evidence="5">
    <location>
        <begin position="52"/>
        <end position="194"/>
    </location>
</feature>
<dbReference type="GO" id="GO:0033609">
    <property type="term" value="P:oxalate metabolic process"/>
    <property type="evidence" value="ECO:0007669"/>
    <property type="project" value="InterPro"/>
</dbReference>
<dbReference type="PANTHER" id="PTHR35848:SF9">
    <property type="entry name" value="SLL1358 PROTEIN"/>
    <property type="match status" value="1"/>
</dbReference>
<feature type="binding site" evidence="3">
    <location>
        <position position="97"/>
    </location>
    <ligand>
        <name>Mn(2+)</name>
        <dbReference type="ChEBI" id="CHEBI:29035"/>
        <label>1</label>
    </ligand>
</feature>
<dbReference type="SUPFAM" id="SSF51182">
    <property type="entry name" value="RmlC-like cupins"/>
    <property type="match status" value="1"/>
</dbReference>
<evidence type="ECO:0000313" key="9">
    <source>
        <dbReference type="Proteomes" id="UP000245217"/>
    </source>
</evidence>
<comment type="cofactor">
    <cofactor evidence="3">
        <name>Mn(2+)</name>
        <dbReference type="ChEBI" id="CHEBI:29035"/>
    </cofactor>
    <text evidence="3">Binds 2 manganese ions per subunit.</text>
</comment>
<feature type="binding site" evidence="3">
    <location>
        <position position="321"/>
    </location>
    <ligand>
        <name>Mn(2+)</name>
        <dbReference type="ChEBI" id="CHEBI:29035"/>
        <label>2</label>
    </ligand>
</feature>
<evidence type="ECO:0000256" key="1">
    <source>
        <dbReference type="ARBA" id="ARBA00022723"/>
    </source>
</evidence>
<dbReference type="OrthoDB" id="1973590at2"/>
<feature type="binding site" evidence="3">
    <location>
        <position position="282"/>
    </location>
    <ligand>
        <name>Mn(2+)</name>
        <dbReference type="ChEBI" id="CHEBI:29035"/>
        <label>2</label>
    </ligand>
</feature>
<dbReference type="EMBL" id="QEWW01000009">
    <property type="protein sequence ID" value="PWD83706.1"/>
    <property type="molecule type" value="Genomic_DNA"/>
</dbReference>
<evidence type="ECO:0000313" key="7">
    <source>
        <dbReference type="EMBL" id="PWD90590.1"/>
    </source>
</evidence>
<dbReference type="CDD" id="cd20304">
    <property type="entry name" value="cupin_OxDC_N"/>
    <property type="match status" value="1"/>
</dbReference>
<dbReference type="InterPro" id="IPR017774">
    <property type="entry name" value="Bicupin_oxalate_deCO2ase/Oxase"/>
</dbReference>
<reference evidence="8 9" key="2">
    <citation type="submission" date="2018-05" db="EMBL/GenBank/DDBJ databases">
        <title>Ignatzschineria dubaiensis sp. nov., isolated from necrotic foot tissues of dromedaries (Camelus dromedarius) and associated maggots in Dubai, United Arab Emirates.</title>
        <authorList>
            <person name="Tsang C.C."/>
            <person name="Tang J.Y.M."/>
            <person name="Fong J.Y.H."/>
            <person name="Kinne J."/>
            <person name="Lee H.H."/>
            <person name="Joseph M."/>
            <person name="Jose S."/>
            <person name="Schuster R.K."/>
            <person name="Tang Y."/>
            <person name="Sivakumar S."/>
            <person name="Chen J.H.K."/>
            <person name="Teng J.L.L."/>
            <person name="Lau S.K.P."/>
            <person name="Wernery U."/>
            <person name="Woo P.C.Y."/>
        </authorList>
    </citation>
    <scope>NUCLEOTIDE SEQUENCE [LARGE SCALE GENOMIC DNA]</scope>
    <source>
        <strain evidence="8">UAE-HKU57</strain>
        <strain evidence="9">UAE-HKU58</strain>
    </source>
</reference>
<dbReference type="Proteomes" id="UP000245217">
    <property type="component" value="Unassembled WGS sequence"/>
</dbReference>
<dbReference type="SMART" id="SM00835">
    <property type="entry name" value="Cupin_1"/>
    <property type="match status" value="2"/>
</dbReference>
<gene>
    <name evidence="6" type="ORF">DC077_09370</name>
    <name evidence="7" type="ORF">DC078_08590</name>
</gene>
<dbReference type="EMBL" id="QEWV01000009">
    <property type="protein sequence ID" value="PWD90590.1"/>
    <property type="molecule type" value="Genomic_DNA"/>
</dbReference>
<feature type="compositionally biased region" description="Basic and acidic residues" evidence="4">
    <location>
        <begin position="14"/>
        <end position="34"/>
    </location>
</feature>
<dbReference type="PANTHER" id="PTHR35848">
    <property type="entry name" value="OXALATE-BINDING PROTEIN"/>
    <property type="match status" value="1"/>
</dbReference>
<feature type="domain" description="Cupin type-1" evidence="5">
    <location>
        <begin position="228"/>
        <end position="377"/>
    </location>
</feature>
<dbReference type="InterPro" id="IPR014710">
    <property type="entry name" value="RmlC-like_jellyroll"/>
</dbReference>
<dbReference type="AlphaFoldDB" id="A0A2U2AKX5"/>
<evidence type="ECO:0000256" key="4">
    <source>
        <dbReference type="SAM" id="MobiDB-lite"/>
    </source>
</evidence>
<feature type="binding site" evidence="3">
    <location>
        <position position="142"/>
    </location>
    <ligand>
        <name>Mn(2+)</name>
        <dbReference type="ChEBI" id="CHEBI:29035"/>
        <label>1</label>
    </ligand>
</feature>
<accession>A0A2U2AKX5</accession>
<dbReference type="NCBIfam" id="TIGR03404">
    <property type="entry name" value="bicupin_oxalic"/>
    <property type="match status" value="1"/>
</dbReference>
<protein>
    <submittedName>
        <fullName evidence="6">Cupin domain-containing protein</fullName>
    </submittedName>
</protein>
<feature type="binding site" evidence="3">
    <location>
        <position position="277"/>
    </location>
    <ligand>
        <name>Mn(2+)</name>
        <dbReference type="ChEBI" id="CHEBI:29035"/>
        <label>2</label>
    </ligand>
</feature>
<dbReference type="InterPro" id="IPR006045">
    <property type="entry name" value="Cupin_1"/>
</dbReference>
<sequence length="397" mass="45114">MPIDKNTPQPFRPSDGKGWIDHGPRNIMRDRENPDILVPPPTDHGTIPNLRFSFSDAHMRLEEGGWTREITNRELPASLDIAGVNMSLEPGAYRELHWHKEAEWGYMLYGNARVTAIDEDGRIFIDDVKEGDIWNFEAGIPHSIQGLDQGCEFLLVFSEADFSENNTFLLTELISHIPQDVIAANFKMDVDTLKKLPQVEKYIFKGEVPGPINVVRKHNEHGDVPSPFTFHRDSITPHECEAGKVYFVDERNFPEAKTISAAFVEIEPGGMREIHWHPRAQEWLYFIEGKARMTVFNSQGTARTFNYQAGDVGVVPIVAGHYIQNIGDEPVRFIEVFKRPDAYPISRYSDISLNAWLASTPTQIVADHLNLTFEEAEALPNPGRPEPVIWYKKPEGK</sequence>
<feature type="binding site" evidence="3">
    <location>
        <position position="103"/>
    </location>
    <ligand>
        <name>Mn(2+)</name>
        <dbReference type="ChEBI" id="CHEBI:29035"/>
        <label>1</label>
    </ligand>
</feature>
<keyword evidence="1 3" id="KW-0479">Metal-binding</keyword>
<feature type="binding site" evidence="3">
    <location>
        <position position="275"/>
    </location>
    <ligand>
        <name>Mn(2+)</name>
        <dbReference type="ChEBI" id="CHEBI:29035"/>
        <label>2</label>
    </ligand>
</feature>
<reference evidence="6" key="1">
    <citation type="journal article" date="2018" name="Genome Announc.">
        <title>Ignatzschineria cameli sp. nov., isolated from necrotic foot tissue of dromedaries (Camelus dromedarius) and associated maggots (Wohlfahrtia species) in Dubai.</title>
        <authorList>
            <person name="Tsang C.C."/>
            <person name="Tang J.Y."/>
            <person name="Fong J.Y."/>
            <person name="Kinne J."/>
            <person name="Lee H.H."/>
            <person name="Joseph M."/>
            <person name="Jose S."/>
            <person name="Schuster R.K."/>
            <person name="Tang Y."/>
            <person name="Sivakumar S."/>
            <person name="Chen J.H."/>
            <person name="Teng J.L."/>
            <person name="Lau S.K."/>
            <person name="Wernery U."/>
            <person name="Woo P.C."/>
        </authorList>
    </citation>
    <scope>NUCLEOTIDE SEQUENCE</scope>
    <source>
        <strain evidence="6">UAE-HKU57</strain>
        <strain evidence="7">UAE-HKU58</strain>
    </source>
</reference>
<dbReference type="CDD" id="cd20305">
    <property type="entry name" value="cupin_OxDC_C"/>
    <property type="match status" value="1"/>
</dbReference>
<feature type="binding site" evidence="3">
    <location>
        <position position="99"/>
    </location>
    <ligand>
        <name>Mn(2+)</name>
        <dbReference type="ChEBI" id="CHEBI:29035"/>
        <label>1</label>
    </ligand>
</feature>
<feature type="active site" description="Proton donor" evidence="2">
    <location>
        <position position="335"/>
    </location>
</feature>
<comment type="caution">
    <text evidence="6">The sequence shown here is derived from an EMBL/GenBank/DDBJ whole genome shotgun (WGS) entry which is preliminary data.</text>
</comment>
<organism evidence="6 8">
    <name type="scientific">Ignatzschineria cameli</name>
    <dbReference type="NCBI Taxonomy" id="2182793"/>
    <lineage>
        <taxon>Bacteria</taxon>
        <taxon>Pseudomonadati</taxon>
        <taxon>Pseudomonadota</taxon>
        <taxon>Gammaproteobacteria</taxon>
        <taxon>Cardiobacteriales</taxon>
        <taxon>Ignatzschineriaceae</taxon>
        <taxon>Ignatzschineria</taxon>
    </lineage>
</organism>
<evidence type="ECO:0000313" key="6">
    <source>
        <dbReference type="EMBL" id="PWD83706.1"/>
    </source>
</evidence>
<feature type="region of interest" description="Disordered" evidence="4">
    <location>
        <begin position="1"/>
        <end position="44"/>
    </location>
</feature>
<dbReference type="InterPro" id="IPR011051">
    <property type="entry name" value="RmlC_Cupin_sf"/>
</dbReference>
<dbReference type="Proteomes" id="UP000245059">
    <property type="component" value="Unassembled WGS sequence"/>
</dbReference>
<keyword evidence="9" id="KW-1185">Reference proteome</keyword>
<dbReference type="RefSeq" id="WP_094568492.1">
    <property type="nucleotide sequence ID" value="NZ_QEWS01000010.1"/>
</dbReference>
<name>A0A2U2AKX5_9GAMM</name>
<evidence type="ECO:0000259" key="5">
    <source>
        <dbReference type="SMART" id="SM00835"/>
    </source>
</evidence>
<evidence type="ECO:0000313" key="8">
    <source>
        <dbReference type="Proteomes" id="UP000245059"/>
    </source>
</evidence>
<proteinExistence type="predicted"/>
<dbReference type="Gene3D" id="2.60.120.10">
    <property type="entry name" value="Jelly Rolls"/>
    <property type="match status" value="2"/>
</dbReference>
<dbReference type="InterPro" id="IPR051610">
    <property type="entry name" value="GPI/OXD"/>
</dbReference>
<dbReference type="GO" id="GO:0046872">
    <property type="term" value="F:metal ion binding"/>
    <property type="evidence" value="ECO:0007669"/>
    <property type="project" value="UniProtKB-KW"/>
</dbReference>
<evidence type="ECO:0000256" key="2">
    <source>
        <dbReference type="PIRSR" id="PIRSR617774-1"/>
    </source>
</evidence>
<dbReference type="Pfam" id="PF00190">
    <property type="entry name" value="Cupin_1"/>
    <property type="match status" value="2"/>
</dbReference>
<evidence type="ECO:0000256" key="3">
    <source>
        <dbReference type="PIRSR" id="PIRSR617774-2"/>
    </source>
</evidence>